<evidence type="ECO:0000313" key="1">
    <source>
        <dbReference type="EMBL" id="MCD7462331.1"/>
    </source>
</evidence>
<dbReference type="EMBL" id="JACEIK010000794">
    <property type="protein sequence ID" value="MCD7462331.1"/>
    <property type="molecule type" value="Genomic_DNA"/>
</dbReference>
<gene>
    <name evidence="1" type="ORF">HAX54_048274</name>
</gene>
<proteinExistence type="predicted"/>
<protein>
    <submittedName>
        <fullName evidence="1">Uncharacterized protein</fullName>
    </submittedName>
</protein>
<keyword evidence="2" id="KW-1185">Reference proteome</keyword>
<name>A0ABS8SU40_DATST</name>
<reference evidence="1 2" key="1">
    <citation type="journal article" date="2021" name="BMC Genomics">
        <title>Datura genome reveals duplications of psychoactive alkaloid biosynthetic genes and high mutation rate following tissue culture.</title>
        <authorList>
            <person name="Rajewski A."/>
            <person name="Carter-House D."/>
            <person name="Stajich J."/>
            <person name="Litt A."/>
        </authorList>
    </citation>
    <scope>NUCLEOTIDE SEQUENCE [LARGE SCALE GENOMIC DNA]</scope>
    <source>
        <strain evidence="1">AR-01</strain>
    </source>
</reference>
<sequence>MQTCSNSSEPSHGLRATLTYRGTVHLKNRVDLTKPSLLTLKSAHWLHFSQLFMNNPIPIPLECAKCRIITNDPLQLRVTELAIELSMGVFERLLGEDDQGIVKTNKEREVMPQILQLN</sequence>
<accession>A0ABS8SU40</accession>
<comment type="caution">
    <text evidence="1">The sequence shown here is derived from an EMBL/GenBank/DDBJ whole genome shotgun (WGS) entry which is preliminary data.</text>
</comment>
<feature type="non-terminal residue" evidence="1">
    <location>
        <position position="118"/>
    </location>
</feature>
<dbReference type="Proteomes" id="UP000823775">
    <property type="component" value="Unassembled WGS sequence"/>
</dbReference>
<evidence type="ECO:0000313" key="2">
    <source>
        <dbReference type="Proteomes" id="UP000823775"/>
    </source>
</evidence>
<organism evidence="1 2">
    <name type="scientific">Datura stramonium</name>
    <name type="common">Jimsonweed</name>
    <name type="synonym">Common thornapple</name>
    <dbReference type="NCBI Taxonomy" id="4076"/>
    <lineage>
        <taxon>Eukaryota</taxon>
        <taxon>Viridiplantae</taxon>
        <taxon>Streptophyta</taxon>
        <taxon>Embryophyta</taxon>
        <taxon>Tracheophyta</taxon>
        <taxon>Spermatophyta</taxon>
        <taxon>Magnoliopsida</taxon>
        <taxon>eudicotyledons</taxon>
        <taxon>Gunneridae</taxon>
        <taxon>Pentapetalae</taxon>
        <taxon>asterids</taxon>
        <taxon>lamiids</taxon>
        <taxon>Solanales</taxon>
        <taxon>Solanaceae</taxon>
        <taxon>Solanoideae</taxon>
        <taxon>Datureae</taxon>
        <taxon>Datura</taxon>
    </lineage>
</organism>